<sequence length="84" mass="10371">MLFFCDQRVSRNRKINLSNEMDDLGKWLLKYYEKETIIGYRKDLTVQKFHKISRRIFKISKSYHKSHSRRNNVRFILYIIISEI</sequence>
<accession>A0A0N5BGU0</accession>
<reference evidence="2" key="1">
    <citation type="submission" date="2017-02" db="UniProtKB">
        <authorList>
            <consortium name="WormBaseParasite"/>
        </authorList>
    </citation>
    <scope>IDENTIFICATION</scope>
</reference>
<organism evidence="1 2">
    <name type="scientific">Strongyloides papillosus</name>
    <name type="common">Intestinal threadworm</name>
    <dbReference type="NCBI Taxonomy" id="174720"/>
    <lineage>
        <taxon>Eukaryota</taxon>
        <taxon>Metazoa</taxon>
        <taxon>Ecdysozoa</taxon>
        <taxon>Nematoda</taxon>
        <taxon>Chromadorea</taxon>
        <taxon>Rhabditida</taxon>
        <taxon>Tylenchina</taxon>
        <taxon>Panagrolaimomorpha</taxon>
        <taxon>Strongyloidoidea</taxon>
        <taxon>Strongyloididae</taxon>
        <taxon>Strongyloides</taxon>
    </lineage>
</organism>
<dbReference type="Proteomes" id="UP000046392">
    <property type="component" value="Unplaced"/>
</dbReference>
<evidence type="ECO:0000313" key="1">
    <source>
        <dbReference type="Proteomes" id="UP000046392"/>
    </source>
</evidence>
<dbReference type="AlphaFoldDB" id="A0A0N5BGU0"/>
<keyword evidence="1" id="KW-1185">Reference proteome</keyword>
<evidence type="ECO:0000313" key="2">
    <source>
        <dbReference type="WBParaSite" id="SPAL_0000519000.1"/>
    </source>
</evidence>
<proteinExistence type="predicted"/>
<protein>
    <submittedName>
        <fullName evidence="2">Core-binding (CB) domain-containing protein</fullName>
    </submittedName>
</protein>
<name>A0A0N5BGU0_STREA</name>
<dbReference type="WBParaSite" id="SPAL_0000519000.1">
    <property type="protein sequence ID" value="SPAL_0000519000.1"/>
    <property type="gene ID" value="SPAL_0000519000"/>
</dbReference>